<feature type="domain" description="SURP motif" evidence="17">
    <location>
        <begin position="469"/>
        <end position="511"/>
    </location>
</feature>
<dbReference type="GO" id="GO:0045292">
    <property type="term" value="P:mRNA cis splicing, via spliceosome"/>
    <property type="evidence" value="ECO:0007669"/>
    <property type="project" value="InterPro"/>
</dbReference>
<dbReference type="EMBL" id="CAJVPV010004670">
    <property type="protein sequence ID" value="CAG8577356.1"/>
    <property type="molecule type" value="Genomic_DNA"/>
</dbReference>
<evidence type="ECO:0000256" key="15">
    <source>
        <dbReference type="PROSITE-ProRule" id="PRU01394"/>
    </source>
</evidence>
<keyword evidence="13" id="KW-0539">Nucleus</keyword>
<dbReference type="Pfam" id="PF01805">
    <property type="entry name" value="Surp"/>
    <property type="match status" value="2"/>
</dbReference>
<keyword evidence="6" id="KW-0645">Protease</keyword>
<dbReference type="CDD" id="cd09617">
    <property type="entry name" value="Peptidase_C12_UCH37_BAP1"/>
    <property type="match status" value="1"/>
</dbReference>
<dbReference type="InterPro" id="IPR041507">
    <property type="entry name" value="UCH_C"/>
</dbReference>
<proteinExistence type="inferred from homology"/>
<organism evidence="19 20">
    <name type="scientific">Acaulospora morrowiae</name>
    <dbReference type="NCBI Taxonomy" id="94023"/>
    <lineage>
        <taxon>Eukaryota</taxon>
        <taxon>Fungi</taxon>
        <taxon>Fungi incertae sedis</taxon>
        <taxon>Mucoromycota</taxon>
        <taxon>Glomeromycotina</taxon>
        <taxon>Glomeromycetes</taxon>
        <taxon>Diversisporales</taxon>
        <taxon>Acaulosporaceae</taxon>
        <taxon>Acaulospora</taxon>
    </lineage>
</organism>
<dbReference type="EC" id="3.4.19.12" evidence="4"/>
<dbReference type="InterPro" id="IPR035967">
    <property type="entry name" value="SWAP/Surp_sf"/>
</dbReference>
<keyword evidence="20" id="KW-1185">Reference proteome</keyword>
<dbReference type="Pfam" id="PF01088">
    <property type="entry name" value="Peptidase_C12"/>
    <property type="match status" value="1"/>
</dbReference>
<evidence type="ECO:0000256" key="2">
    <source>
        <dbReference type="ARBA" id="ARBA00004123"/>
    </source>
</evidence>
<protein>
    <recommendedName>
        <fullName evidence="4">ubiquitinyl hydrolase 1</fullName>
        <ecNumber evidence="4">3.4.19.12</ecNumber>
    </recommendedName>
</protein>
<name>A0A9N9G3G6_9GLOM</name>
<keyword evidence="11" id="KW-0788">Thiol protease</keyword>
<dbReference type="Gene3D" id="3.40.532.10">
    <property type="entry name" value="Peptidase C12, ubiquitin carboxyl-terminal hydrolase"/>
    <property type="match status" value="1"/>
</dbReference>
<dbReference type="OrthoDB" id="447637at2759"/>
<keyword evidence="7" id="KW-0747">Spliceosome</keyword>
<dbReference type="InterPro" id="IPR036959">
    <property type="entry name" value="Peptidase_C12_UCH_sf"/>
</dbReference>
<evidence type="ECO:0000256" key="13">
    <source>
        <dbReference type="ARBA" id="ARBA00023242"/>
    </source>
</evidence>
<feature type="domain" description="UCH catalytic" evidence="18">
    <location>
        <begin position="6"/>
        <end position="220"/>
    </location>
</feature>
<evidence type="ECO:0000256" key="6">
    <source>
        <dbReference type="ARBA" id="ARBA00022670"/>
    </source>
</evidence>
<dbReference type="InterPro" id="IPR000061">
    <property type="entry name" value="Surp"/>
</dbReference>
<dbReference type="GO" id="GO:0003723">
    <property type="term" value="F:RNA binding"/>
    <property type="evidence" value="ECO:0007669"/>
    <property type="project" value="InterPro"/>
</dbReference>
<feature type="coiled-coil region" evidence="16">
    <location>
        <begin position="249"/>
        <end position="276"/>
    </location>
</feature>
<dbReference type="InterPro" id="IPR038765">
    <property type="entry name" value="Papain-like_cys_pep_sf"/>
</dbReference>
<evidence type="ECO:0000256" key="7">
    <source>
        <dbReference type="ARBA" id="ARBA00022728"/>
    </source>
</evidence>
<dbReference type="PANTHER" id="PTHR15316:SF1">
    <property type="entry name" value="SPLICING FACTOR 3A SUBUNIT 1"/>
    <property type="match status" value="1"/>
</dbReference>
<evidence type="ECO:0000313" key="20">
    <source>
        <dbReference type="Proteomes" id="UP000789342"/>
    </source>
</evidence>
<dbReference type="InterPro" id="IPR045146">
    <property type="entry name" value="SF3A1"/>
</dbReference>
<evidence type="ECO:0000256" key="1">
    <source>
        <dbReference type="ARBA" id="ARBA00000707"/>
    </source>
</evidence>
<evidence type="ECO:0000256" key="4">
    <source>
        <dbReference type="ARBA" id="ARBA00012759"/>
    </source>
</evidence>
<evidence type="ECO:0000256" key="5">
    <source>
        <dbReference type="ARBA" id="ARBA00022664"/>
    </source>
</evidence>
<dbReference type="FunFam" id="1.10.10.790:FF:000002">
    <property type="entry name" value="Splicing factor 3A subunit 1"/>
    <property type="match status" value="1"/>
</dbReference>
<dbReference type="Pfam" id="PF18031">
    <property type="entry name" value="UCH_C"/>
    <property type="match status" value="1"/>
</dbReference>
<keyword evidence="16" id="KW-0175">Coiled coil</keyword>
<evidence type="ECO:0000256" key="11">
    <source>
        <dbReference type="ARBA" id="ARBA00022807"/>
    </source>
</evidence>
<dbReference type="SUPFAM" id="SSF54001">
    <property type="entry name" value="Cysteine proteinases"/>
    <property type="match status" value="1"/>
</dbReference>
<dbReference type="InterPro" id="IPR001578">
    <property type="entry name" value="Peptidase_C12_UCH"/>
</dbReference>
<evidence type="ECO:0000256" key="16">
    <source>
        <dbReference type="SAM" id="Coils"/>
    </source>
</evidence>
<dbReference type="AlphaFoldDB" id="A0A9N9G3G6"/>
<dbReference type="InterPro" id="IPR022030">
    <property type="entry name" value="SF3A1_dom"/>
</dbReference>
<comment type="caution">
    <text evidence="19">The sequence shown here is derived from an EMBL/GenBank/DDBJ whole genome shotgun (WGS) entry which is preliminary data.</text>
</comment>
<dbReference type="SUPFAM" id="SSF109905">
    <property type="entry name" value="Surp module (SWAP domain)"/>
    <property type="match status" value="2"/>
</dbReference>
<evidence type="ECO:0000256" key="12">
    <source>
        <dbReference type="ARBA" id="ARBA00023187"/>
    </source>
</evidence>
<dbReference type="PANTHER" id="PTHR15316">
    <property type="entry name" value="SPLICEOSOME ASSOCIATED PROTEIN 114/SWAP SPLICING FACTOR-RELATED"/>
    <property type="match status" value="1"/>
</dbReference>
<dbReference type="SMART" id="SM00648">
    <property type="entry name" value="SWAP"/>
    <property type="match status" value="2"/>
</dbReference>
<dbReference type="GO" id="GO:0000381">
    <property type="term" value="P:regulation of alternative mRNA splicing, via spliceosome"/>
    <property type="evidence" value="ECO:0007669"/>
    <property type="project" value="TreeGrafter"/>
</dbReference>
<dbReference type="GO" id="GO:0071004">
    <property type="term" value="C:U2-type prespliceosome"/>
    <property type="evidence" value="ECO:0007669"/>
    <property type="project" value="TreeGrafter"/>
</dbReference>
<reference evidence="19" key="1">
    <citation type="submission" date="2021-06" db="EMBL/GenBank/DDBJ databases">
        <authorList>
            <person name="Kallberg Y."/>
            <person name="Tangrot J."/>
            <person name="Rosling A."/>
        </authorList>
    </citation>
    <scope>NUCLEOTIDE SEQUENCE</scope>
    <source>
        <strain evidence="19">CL551</strain>
    </source>
</reference>
<comment type="catalytic activity">
    <reaction evidence="1">
        <text>Thiol-dependent hydrolysis of ester, thioester, amide, peptide and isopeptide bonds formed by the C-terminal Gly of ubiquitin (a 76-residue protein attached to proteins as an intracellular targeting signal).</text>
        <dbReference type="EC" id="3.4.19.12"/>
    </reaction>
</comment>
<dbReference type="GO" id="GO:0004843">
    <property type="term" value="F:cysteine-type deubiquitinase activity"/>
    <property type="evidence" value="ECO:0007669"/>
    <property type="project" value="UniProtKB-EC"/>
</dbReference>
<keyword evidence="5" id="KW-0507">mRNA processing</keyword>
<dbReference type="PROSITE" id="PS52048">
    <property type="entry name" value="UCH_DOMAIN"/>
    <property type="match status" value="1"/>
</dbReference>
<accession>A0A9N9G3G6</accession>
<dbReference type="Gene3D" id="1.20.58.860">
    <property type="match status" value="1"/>
</dbReference>
<evidence type="ECO:0000259" key="17">
    <source>
        <dbReference type="PROSITE" id="PS50128"/>
    </source>
</evidence>
<dbReference type="PRINTS" id="PR00707">
    <property type="entry name" value="UBCTHYDRLASE"/>
</dbReference>
<feature type="domain" description="SURP motif" evidence="17">
    <location>
        <begin position="369"/>
        <end position="411"/>
    </location>
</feature>
<dbReference type="Proteomes" id="UP000789342">
    <property type="component" value="Unassembled WGS sequence"/>
</dbReference>
<keyword evidence="12" id="KW-0508">mRNA splicing</keyword>
<dbReference type="GO" id="GO:0005686">
    <property type="term" value="C:U2 snRNP"/>
    <property type="evidence" value="ECO:0007669"/>
    <property type="project" value="UniProtKB-ARBA"/>
</dbReference>
<sequence>MSDAGQWCLIESDPGVFTELIRRLNVEGTQVEEVWSLDDQTLEELKPVYGLIFLFKWQGGNDSSKLHPDADLSIDNRVINNACATQAILSILLNCPLINLGPDLENLKEFTKDFDSYYKGLTISNSTLIRSVHNSFARSDPFFMDQTDVPSSEKEDIFHFISYVPVHGALYELDGLSEGPVNLGPCTEDDWLEKVRPVIHERMARYASAEIRFNLLALIKNREEVYQARINEIELNIEYANRDAESETVMRLNEDKNILLQKIELEREKFKRYERENSLRKHNFVPFIYNIIRILAERGELQGRIEYAKKEMTKRKKERAEKKKQAEASVNTYSVPFTDTSNARPVVNDEAEVRPLVGIIYPPPDIRNIVDKTAVFVARNGVQFEERIRENEKHNVKFSFLNSNDPYHAYYQYKIAETKEGKVSKKVEPKEMRMEIKDEGPPPKAPPKEPPSFEFMSDMPAISAQDLDILKLTAQFVARNGRQFMTALSQREQRNYQFDFLRPNHSLCNYFTKLVEQYAKVLVPPKNLNEKLKSNVNNKYQILELAYASIDWHDFVIVETVEFTEADETIDLPPPMSIIELENMTLTQKKMASVNIVETQEDKAAEIDMEMDDDVDMVDDDNQEAEDEEQDHDNILAVTEIKPPDASAPMKIVKDYTPKAYAPKVTTEKPTVICPRCKQAIPVDEMDDHVRIELLDPKWKEQKMAAEAKKKESNLLQEGTDVAKNLKAFSGYRSDIFGNEETEIGRKVLKLLMPSN</sequence>
<dbReference type="FunFam" id="1.10.10.790:FF:000001">
    <property type="entry name" value="Splicing factor 3a, subunit 1"/>
    <property type="match status" value="1"/>
</dbReference>
<comment type="caution">
    <text evidence="14">Lacks conserved residue(s) required for the propagation of feature annotation.</text>
</comment>
<dbReference type="PROSITE" id="PS52049">
    <property type="entry name" value="ULD"/>
    <property type="match status" value="1"/>
</dbReference>
<evidence type="ECO:0000256" key="9">
    <source>
        <dbReference type="ARBA" id="ARBA00022786"/>
    </source>
</evidence>
<dbReference type="GO" id="GO:0006511">
    <property type="term" value="P:ubiquitin-dependent protein catabolic process"/>
    <property type="evidence" value="ECO:0007669"/>
    <property type="project" value="UniProtKB-UniRule"/>
</dbReference>
<dbReference type="PROSITE" id="PS50128">
    <property type="entry name" value="SURP"/>
    <property type="match status" value="2"/>
</dbReference>
<comment type="similarity">
    <text evidence="3 14">Belongs to the peptidase C12 family.</text>
</comment>
<gene>
    <name evidence="19" type="ORF">AMORRO_LOCUS6752</name>
</gene>
<evidence type="ECO:0000256" key="10">
    <source>
        <dbReference type="ARBA" id="ARBA00022801"/>
    </source>
</evidence>
<dbReference type="Pfam" id="PF12230">
    <property type="entry name" value="PRP21_like_P"/>
    <property type="match status" value="1"/>
</dbReference>
<evidence type="ECO:0000256" key="3">
    <source>
        <dbReference type="ARBA" id="ARBA00009326"/>
    </source>
</evidence>
<evidence type="ECO:0000313" key="19">
    <source>
        <dbReference type="EMBL" id="CAG8577356.1"/>
    </source>
</evidence>
<comment type="subcellular location">
    <subcellularLocation>
        <location evidence="2">Nucleus</location>
    </subcellularLocation>
</comment>
<dbReference type="Gene3D" id="1.10.10.790">
    <property type="entry name" value="Surp module"/>
    <property type="match status" value="2"/>
</dbReference>
<dbReference type="FunFam" id="3.40.532.10:FF:000003">
    <property type="entry name" value="Ubiquitin carboxyl-terminal hydrolase"/>
    <property type="match status" value="1"/>
</dbReference>
<dbReference type="GO" id="GO:0071013">
    <property type="term" value="C:catalytic step 2 spliceosome"/>
    <property type="evidence" value="ECO:0007669"/>
    <property type="project" value="TreeGrafter"/>
</dbReference>
<keyword evidence="9 15" id="KW-0833">Ubl conjugation pathway</keyword>
<evidence type="ECO:0000259" key="18">
    <source>
        <dbReference type="PROSITE" id="PS52048"/>
    </source>
</evidence>
<keyword evidence="8" id="KW-0677">Repeat</keyword>
<keyword evidence="10" id="KW-0378">Hydrolase</keyword>
<evidence type="ECO:0000256" key="8">
    <source>
        <dbReference type="ARBA" id="ARBA00022737"/>
    </source>
</evidence>
<evidence type="ECO:0000256" key="14">
    <source>
        <dbReference type="PROSITE-ProRule" id="PRU01393"/>
    </source>
</evidence>